<keyword evidence="1" id="KW-0966">Cell projection</keyword>
<evidence type="ECO:0000313" key="2">
    <source>
        <dbReference type="Proteomes" id="UP001341820"/>
    </source>
</evidence>
<organism evidence="1 2">
    <name type="scientific">Shouchella miscanthi</name>
    <dbReference type="NCBI Taxonomy" id="2598861"/>
    <lineage>
        <taxon>Bacteria</taxon>
        <taxon>Bacillati</taxon>
        <taxon>Bacillota</taxon>
        <taxon>Bacilli</taxon>
        <taxon>Bacillales</taxon>
        <taxon>Bacillaceae</taxon>
        <taxon>Shouchella</taxon>
    </lineage>
</organism>
<dbReference type="Gene3D" id="3.30.160.170">
    <property type="entry name" value="FlaG-like"/>
    <property type="match status" value="1"/>
</dbReference>
<dbReference type="InterPro" id="IPR005186">
    <property type="entry name" value="FlaG"/>
</dbReference>
<dbReference type="InterPro" id="IPR035924">
    <property type="entry name" value="FlaG-like_sf"/>
</dbReference>
<name>A0ABU6NLF6_9BACI</name>
<sequence length="100" mass="11413">MSMEIQSAGVNRLLESNSFKQALPQAKQQETLHDEKQMVVRNKPIKRALSFHIHTDLDRVYVKVIDSDTDEVVREVPPEQLLDLLASMMKSAGLIIDRQV</sequence>
<gene>
    <name evidence="1" type="ORF">P5F74_12900</name>
</gene>
<dbReference type="EMBL" id="JAROAS010000026">
    <property type="protein sequence ID" value="MED4129036.1"/>
    <property type="molecule type" value="Genomic_DNA"/>
</dbReference>
<proteinExistence type="predicted"/>
<keyword evidence="1" id="KW-0282">Flagellum</keyword>
<reference evidence="1 2" key="1">
    <citation type="submission" date="2023-03" db="EMBL/GenBank/DDBJ databases">
        <title>Bacillus Genome Sequencing.</title>
        <authorList>
            <person name="Dunlap C."/>
        </authorList>
    </citation>
    <scope>NUCLEOTIDE SEQUENCE [LARGE SCALE GENOMIC DNA]</scope>
    <source>
        <strain evidence="1 2">B-4107</strain>
    </source>
</reference>
<keyword evidence="1" id="KW-0969">Cilium</keyword>
<evidence type="ECO:0000313" key="1">
    <source>
        <dbReference type="EMBL" id="MED4129036.1"/>
    </source>
</evidence>
<dbReference type="PANTHER" id="PTHR37166">
    <property type="entry name" value="PROTEIN FLAG"/>
    <property type="match status" value="1"/>
</dbReference>
<accession>A0ABU6NLF6</accession>
<protein>
    <submittedName>
        <fullName evidence="1">Flagellar protein FlaG</fullName>
    </submittedName>
</protein>
<dbReference type="Pfam" id="PF03646">
    <property type="entry name" value="FlaG"/>
    <property type="match status" value="1"/>
</dbReference>
<dbReference type="Proteomes" id="UP001341820">
    <property type="component" value="Unassembled WGS sequence"/>
</dbReference>
<dbReference type="PANTHER" id="PTHR37166:SF1">
    <property type="entry name" value="PROTEIN FLAG"/>
    <property type="match status" value="1"/>
</dbReference>
<dbReference type="RefSeq" id="WP_035394652.1">
    <property type="nucleotide sequence ID" value="NZ_CP042163.1"/>
</dbReference>
<comment type="caution">
    <text evidence="1">The sequence shown here is derived from an EMBL/GenBank/DDBJ whole genome shotgun (WGS) entry which is preliminary data.</text>
</comment>
<dbReference type="SUPFAM" id="SSF160214">
    <property type="entry name" value="FlaG-like"/>
    <property type="match status" value="1"/>
</dbReference>
<keyword evidence="2" id="KW-1185">Reference proteome</keyword>